<evidence type="ECO:0000313" key="2">
    <source>
        <dbReference type="Proteomes" id="UP001459277"/>
    </source>
</evidence>
<dbReference type="EMBL" id="JAZDWU010000001">
    <property type="protein sequence ID" value="KAL0016032.1"/>
    <property type="molecule type" value="Genomic_DNA"/>
</dbReference>
<organism evidence="1 2">
    <name type="scientific">Lithocarpus litseifolius</name>
    <dbReference type="NCBI Taxonomy" id="425828"/>
    <lineage>
        <taxon>Eukaryota</taxon>
        <taxon>Viridiplantae</taxon>
        <taxon>Streptophyta</taxon>
        <taxon>Embryophyta</taxon>
        <taxon>Tracheophyta</taxon>
        <taxon>Spermatophyta</taxon>
        <taxon>Magnoliopsida</taxon>
        <taxon>eudicotyledons</taxon>
        <taxon>Gunneridae</taxon>
        <taxon>Pentapetalae</taxon>
        <taxon>rosids</taxon>
        <taxon>fabids</taxon>
        <taxon>Fagales</taxon>
        <taxon>Fagaceae</taxon>
        <taxon>Lithocarpus</taxon>
    </lineage>
</organism>
<name>A0AAW2DZR7_9ROSI</name>
<accession>A0AAW2DZR7</accession>
<proteinExistence type="predicted"/>
<protein>
    <submittedName>
        <fullName evidence="1">Uncharacterized protein</fullName>
    </submittedName>
</protein>
<reference evidence="1 2" key="1">
    <citation type="submission" date="2024-01" db="EMBL/GenBank/DDBJ databases">
        <title>A telomere-to-telomere, gap-free genome of sweet tea (Lithocarpus litseifolius).</title>
        <authorList>
            <person name="Zhou J."/>
        </authorList>
    </citation>
    <scope>NUCLEOTIDE SEQUENCE [LARGE SCALE GENOMIC DNA]</scope>
    <source>
        <strain evidence="1">Zhou-2022a</strain>
        <tissue evidence="1">Leaf</tissue>
    </source>
</reference>
<evidence type="ECO:0000313" key="1">
    <source>
        <dbReference type="EMBL" id="KAL0016032.1"/>
    </source>
</evidence>
<sequence length="114" mass="13065">MAEDEVHALWGCVQVSEGWASPFAEVRRKYQNLESMSDLVNIIKESGNNLELFAMTAWLIWLRRNKNLIEDDMEKIKGFPKDCTVPFREKLIVAAVFSPKDLHLSSAERKLAQA</sequence>
<keyword evidence="2" id="KW-1185">Reference proteome</keyword>
<gene>
    <name evidence="1" type="ORF">SO802_003101</name>
</gene>
<dbReference type="AlphaFoldDB" id="A0AAW2DZR7"/>
<dbReference type="Proteomes" id="UP001459277">
    <property type="component" value="Unassembled WGS sequence"/>
</dbReference>
<comment type="caution">
    <text evidence="1">The sequence shown here is derived from an EMBL/GenBank/DDBJ whole genome shotgun (WGS) entry which is preliminary data.</text>
</comment>